<accession>A0ABQ8J6D9</accession>
<comment type="similarity">
    <text evidence="2">Belongs to the G-protein coupled receptor 1 family.</text>
</comment>
<comment type="caution">
    <text evidence="8">The sequence shown here is derived from an EMBL/GenBank/DDBJ whole genome shotgun (WGS) entry which is preliminary data.</text>
</comment>
<feature type="transmembrane region" description="Helical" evidence="6">
    <location>
        <begin position="129"/>
        <end position="152"/>
    </location>
</feature>
<evidence type="ECO:0000256" key="3">
    <source>
        <dbReference type="ARBA" id="ARBA00022692"/>
    </source>
</evidence>
<dbReference type="InterPro" id="IPR053219">
    <property type="entry name" value="GPCR_Dmsr-1"/>
</dbReference>
<dbReference type="Pfam" id="PF10324">
    <property type="entry name" value="7TM_GPCR_Srw"/>
    <property type="match status" value="1"/>
</dbReference>
<dbReference type="PANTHER" id="PTHR46273:SF4">
    <property type="entry name" value="AT19640P"/>
    <property type="match status" value="1"/>
</dbReference>
<protein>
    <submittedName>
        <fullName evidence="8">G-protein coupled receptor</fullName>
    </submittedName>
</protein>
<keyword evidence="3 6" id="KW-0812">Transmembrane</keyword>
<evidence type="ECO:0000256" key="6">
    <source>
        <dbReference type="SAM" id="Phobius"/>
    </source>
</evidence>
<evidence type="ECO:0000259" key="7">
    <source>
        <dbReference type="PROSITE" id="PS50262"/>
    </source>
</evidence>
<keyword evidence="4 6" id="KW-1133">Transmembrane helix</keyword>
<gene>
    <name evidence="8" type="primary">dmsr-8_2</name>
    <name evidence="8" type="ORF">DERP_014069</name>
</gene>
<dbReference type="Gene3D" id="1.20.1070.10">
    <property type="entry name" value="Rhodopsin 7-helix transmembrane proteins"/>
    <property type="match status" value="1"/>
</dbReference>
<dbReference type="InterPro" id="IPR019427">
    <property type="entry name" value="7TM_GPCR_serpentine_rcpt_Srw"/>
</dbReference>
<evidence type="ECO:0000313" key="8">
    <source>
        <dbReference type="EMBL" id="KAH9418107.1"/>
    </source>
</evidence>
<dbReference type="PRINTS" id="PR00237">
    <property type="entry name" value="GPCRRHODOPSN"/>
</dbReference>
<sequence length="496" mass="57309">MTNETSSSSSSIILLLYENNNDGLDDYYKDNLNNDDGNTIGLIQKTNMTISSIYNSLINEPNQMIDDGNHHHHNLLNLFPSTNQTSTTAATISTTAMINELNNVLNNQYDRNEFYGEIFHRLNYEYRNIHGYLSLVVCVFGIIANVLNIIVLTRKNMESPTNTILTGMAVSDLLVIASFLPYVIHNYIRTEVPEEQMYNYGWAVFTLFHAHNTVLFHTISIWLTVLLAVWRFITVRTPLRTRSLLTIGRARLYILLVYLIVPIFCIPVFITFTIHPIPVINQHKNISIYTVDIVKLEGKNHELLEKITFWVFSVFMKLIPCGLLTCITLALIRILIEAKKRKERLLKGNFPVASKSSASIINHNNGNNNPTISINIPNQNNQIPVNFVLYCLMSQQFRKTFSQLFCIRWTVEMENVGRHHHHHNNHTRHSCIGSPTTTMIIPQQQQQQSNRTLQSDYNDRILQQKQQQQQQNPEQIENQNESISMKINMIIMFYKL</sequence>
<reference evidence="8 9" key="2">
    <citation type="journal article" date="2022" name="Mol. Biol. Evol.">
        <title>Comparative Genomics Reveals Insights into the Divergent Evolution of Astigmatic Mites and Household Pest Adaptations.</title>
        <authorList>
            <person name="Xiong Q."/>
            <person name="Wan A.T."/>
            <person name="Liu X."/>
            <person name="Fung C.S."/>
            <person name="Xiao X."/>
            <person name="Malainual N."/>
            <person name="Hou J."/>
            <person name="Wang L."/>
            <person name="Wang M."/>
            <person name="Yang K.Y."/>
            <person name="Cui Y."/>
            <person name="Leung E.L."/>
            <person name="Nong W."/>
            <person name="Shin S.K."/>
            <person name="Au S.W."/>
            <person name="Jeong K.Y."/>
            <person name="Chew F.T."/>
            <person name="Hui J.H."/>
            <person name="Leung T.F."/>
            <person name="Tungtrongchitr A."/>
            <person name="Zhong N."/>
            <person name="Liu Z."/>
            <person name="Tsui S.K."/>
        </authorList>
    </citation>
    <scope>NUCLEOTIDE SEQUENCE [LARGE SCALE GENOMIC DNA]</scope>
    <source>
        <strain evidence="8">Derp</strain>
    </source>
</reference>
<evidence type="ECO:0000313" key="9">
    <source>
        <dbReference type="Proteomes" id="UP000887458"/>
    </source>
</evidence>
<keyword evidence="9" id="KW-1185">Reference proteome</keyword>
<keyword evidence="5 6" id="KW-0472">Membrane</keyword>
<dbReference type="PANTHER" id="PTHR46273">
    <property type="entry name" value="MYOSUPPRESSIN RECEPTOR 1, ISOFORM B-RELATED"/>
    <property type="match status" value="1"/>
</dbReference>
<dbReference type="EMBL" id="NJHN03000066">
    <property type="protein sequence ID" value="KAH9418107.1"/>
    <property type="molecule type" value="Genomic_DNA"/>
</dbReference>
<evidence type="ECO:0000256" key="5">
    <source>
        <dbReference type="ARBA" id="ARBA00023136"/>
    </source>
</evidence>
<dbReference type="InterPro" id="IPR017452">
    <property type="entry name" value="GPCR_Rhodpsn_7TM"/>
</dbReference>
<comment type="subcellular location">
    <subcellularLocation>
        <location evidence="1">Membrane</location>
    </subcellularLocation>
</comment>
<dbReference type="InterPro" id="IPR000276">
    <property type="entry name" value="GPCR_Rhodpsn"/>
</dbReference>
<proteinExistence type="inferred from homology"/>
<feature type="domain" description="G-protein coupled receptors family 1 profile" evidence="7">
    <location>
        <begin position="144"/>
        <end position="344"/>
    </location>
</feature>
<feature type="transmembrane region" description="Helical" evidence="6">
    <location>
        <begin position="309"/>
        <end position="336"/>
    </location>
</feature>
<feature type="transmembrane region" description="Helical" evidence="6">
    <location>
        <begin position="214"/>
        <end position="233"/>
    </location>
</feature>
<dbReference type="CDD" id="cd14978">
    <property type="entry name" value="7tmA_FMRFamide_R-like"/>
    <property type="match status" value="1"/>
</dbReference>
<reference evidence="8 9" key="1">
    <citation type="journal article" date="2018" name="J. Allergy Clin. Immunol.">
        <title>High-quality assembly of Dermatophagoides pteronyssinus genome and transcriptome reveals a wide range of novel allergens.</title>
        <authorList>
            <person name="Liu X.Y."/>
            <person name="Yang K.Y."/>
            <person name="Wang M.Q."/>
            <person name="Kwok J.S."/>
            <person name="Zeng X."/>
            <person name="Yang Z."/>
            <person name="Xiao X.J."/>
            <person name="Lau C.P."/>
            <person name="Li Y."/>
            <person name="Huang Z.M."/>
            <person name="Ba J.G."/>
            <person name="Yim A.K."/>
            <person name="Ouyang C.Y."/>
            <person name="Ngai S.M."/>
            <person name="Chan T.F."/>
            <person name="Leung E.L."/>
            <person name="Liu L."/>
            <person name="Liu Z.G."/>
            <person name="Tsui S.K."/>
        </authorList>
    </citation>
    <scope>NUCLEOTIDE SEQUENCE [LARGE SCALE GENOMIC DNA]</scope>
    <source>
        <strain evidence="8">Derp</strain>
    </source>
</reference>
<dbReference type="PROSITE" id="PS50262">
    <property type="entry name" value="G_PROTEIN_RECEP_F1_2"/>
    <property type="match status" value="1"/>
</dbReference>
<evidence type="ECO:0000256" key="2">
    <source>
        <dbReference type="ARBA" id="ARBA00010663"/>
    </source>
</evidence>
<organism evidence="8 9">
    <name type="scientific">Dermatophagoides pteronyssinus</name>
    <name type="common">European house dust mite</name>
    <dbReference type="NCBI Taxonomy" id="6956"/>
    <lineage>
        <taxon>Eukaryota</taxon>
        <taxon>Metazoa</taxon>
        <taxon>Ecdysozoa</taxon>
        <taxon>Arthropoda</taxon>
        <taxon>Chelicerata</taxon>
        <taxon>Arachnida</taxon>
        <taxon>Acari</taxon>
        <taxon>Acariformes</taxon>
        <taxon>Sarcoptiformes</taxon>
        <taxon>Astigmata</taxon>
        <taxon>Psoroptidia</taxon>
        <taxon>Analgoidea</taxon>
        <taxon>Pyroglyphidae</taxon>
        <taxon>Dermatophagoidinae</taxon>
        <taxon>Dermatophagoides</taxon>
    </lineage>
</organism>
<name>A0ABQ8J6D9_DERPT</name>
<feature type="transmembrane region" description="Helical" evidence="6">
    <location>
        <begin position="253"/>
        <end position="274"/>
    </location>
</feature>
<feature type="transmembrane region" description="Helical" evidence="6">
    <location>
        <begin position="164"/>
        <end position="184"/>
    </location>
</feature>
<keyword evidence="8" id="KW-0675">Receptor</keyword>
<evidence type="ECO:0000256" key="4">
    <source>
        <dbReference type="ARBA" id="ARBA00022989"/>
    </source>
</evidence>
<dbReference type="Proteomes" id="UP000887458">
    <property type="component" value="Unassembled WGS sequence"/>
</dbReference>
<dbReference type="SUPFAM" id="SSF81321">
    <property type="entry name" value="Family A G protein-coupled receptor-like"/>
    <property type="match status" value="1"/>
</dbReference>
<evidence type="ECO:0000256" key="1">
    <source>
        <dbReference type="ARBA" id="ARBA00004370"/>
    </source>
</evidence>